<dbReference type="InterPro" id="IPR027267">
    <property type="entry name" value="AH/BAR_dom_sf"/>
</dbReference>
<dbReference type="EMBL" id="FR796425">
    <property type="protein sequence ID" value="CBZ12574.1"/>
    <property type="molecule type" value="Genomic_DNA"/>
</dbReference>
<dbReference type="RefSeq" id="XP_003722316.1">
    <property type="nucleotide sequence ID" value="XM_003722268.1"/>
</dbReference>
<organism evidence="2 3">
    <name type="scientific">Leishmania major</name>
    <dbReference type="NCBI Taxonomy" id="5664"/>
    <lineage>
        <taxon>Eukaryota</taxon>
        <taxon>Discoba</taxon>
        <taxon>Euglenozoa</taxon>
        <taxon>Kinetoplastea</taxon>
        <taxon>Metakinetoplastina</taxon>
        <taxon>Trypanosomatida</taxon>
        <taxon>Trypanosomatidae</taxon>
        <taxon>Leishmaniinae</taxon>
        <taxon>Leishmania</taxon>
    </lineage>
</organism>
<dbReference type="VEuPathDB" id="TriTrypDB:LMJSD75_290031700"/>
<dbReference type="eggNOG" id="ENOG502S643">
    <property type="taxonomic scope" value="Eukaryota"/>
</dbReference>
<dbReference type="AlphaFoldDB" id="E9AE95"/>
<dbReference type="GeneID" id="12981159"/>
<keyword evidence="3" id="KW-1185">Reference proteome</keyword>
<reference evidence="2 3" key="1">
    <citation type="journal article" date="2005" name="Science">
        <title>The genome of the kinetoplastid parasite, Leishmania major.</title>
        <authorList>
            <person name="Ivens A.C."/>
            <person name="Peacock C.S."/>
            <person name="Worthey E.A."/>
            <person name="Murphy L."/>
            <person name="Aggarwal G."/>
            <person name="Berriman M."/>
            <person name="Sisk E."/>
            <person name="Rajandream M.A."/>
            <person name="Adlem E."/>
            <person name="Aert R."/>
            <person name="Anupama A."/>
            <person name="Apostolou Z."/>
            <person name="Attipoe P."/>
            <person name="Bason N."/>
            <person name="Bauser C."/>
            <person name="Beck A."/>
            <person name="Beverley S.M."/>
            <person name="Bianchettin G."/>
            <person name="Borzym K."/>
            <person name="Bothe G."/>
            <person name="Bruschi C.V."/>
            <person name="Collins M."/>
            <person name="Cadag E."/>
            <person name="Ciarloni L."/>
            <person name="Clayton C."/>
            <person name="Coulson R.M."/>
            <person name="Cronin A."/>
            <person name="Cruz A.K."/>
            <person name="Davies R.M."/>
            <person name="De Gaudenzi J."/>
            <person name="Dobson D.E."/>
            <person name="Duesterhoeft A."/>
            <person name="Fazelina G."/>
            <person name="Fosker N."/>
            <person name="Frasch A.C."/>
            <person name="Fraser A."/>
            <person name="Fuchs M."/>
            <person name="Gabel C."/>
            <person name="Goble A."/>
            <person name="Goffeau A."/>
            <person name="Harris D."/>
            <person name="Hertz-Fowler C."/>
            <person name="Hilbert H."/>
            <person name="Horn D."/>
            <person name="Huang Y."/>
            <person name="Klages S."/>
            <person name="Knights A."/>
            <person name="Kube M."/>
            <person name="Larke N."/>
            <person name="Litvin L."/>
            <person name="Lord A."/>
            <person name="Louie T."/>
            <person name="Marra M."/>
            <person name="Masuy D."/>
            <person name="Matthews K."/>
            <person name="Michaeli S."/>
            <person name="Mottram J.C."/>
            <person name="Muller-Auer S."/>
            <person name="Munden H."/>
            <person name="Nelson S."/>
            <person name="Norbertczak H."/>
            <person name="Oliver K."/>
            <person name="O'neil S."/>
            <person name="Pentony M."/>
            <person name="Pohl T.M."/>
            <person name="Price C."/>
            <person name="Purnelle B."/>
            <person name="Quail M.A."/>
            <person name="Rabbinowitsch E."/>
            <person name="Reinhardt R."/>
            <person name="Rieger M."/>
            <person name="Rinta J."/>
            <person name="Robben J."/>
            <person name="Robertson L."/>
            <person name="Ruiz J.C."/>
            <person name="Rutter S."/>
            <person name="Saunders D."/>
            <person name="Schafer M."/>
            <person name="Schein J."/>
            <person name="Schwartz D.C."/>
            <person name="Seeger K."/>
            <person name="Seyler A."/>
            <person name="Sharp S."/>
            <person name="Shin H."/>
            <person name="Sivam D."/>
            <person name="Squares R."/>
            <person name="Squares S."/>
            <person name="Tosato V."/>
            <person name="Vogt C."/>
            <person name="Volckaert G."/>
            <person name="Wambutt R."/>
            <person name="Warren T."/>
            <person name="Wedler H."/>
            <person name="Woodward J."/>
            <person name="Zhou S."/>
            <person name="Zimmermann W."/>
            <person name="Smith D.F."/>
            <person name="Blackwell J.M."/>
            <person name="Stuart K.D."/>
            <person name="Barrell B."/>
            <person name="Myler P.J."/>
        </authorList>
    </citation>
    <scope>NUCLEOTIDE SEQUENCE [LARGE SCALE GENOMIC DNA]</scope>
    <source>
        <strain evidence="3">MHOM/IL/81/Friedlin</strain>
    </source>
</reference>
<dbReference type="VEuPathDB" id="TriTrypDB:LMJLV39_290031400"/>
<sequence length="413" mass="45672">MLCTFYICCCFSLDKENRKQIHLQSGVEPLASFQYILLNAPQFETMNLQQTTRGIQDLLYTLGTSLERFRGANGLQHLLTTGKLSLLSLFGVFERTRDEEYKKRSAAVNETRRCLLQFVDDFEGITESTENLVRKIDRLLGTLEQFHRCCDMEVDDRSNVGDSDAPPLGQYFRQIREASSRLKGFLDDFSASKITCVDVTRTAIREIEKVNADMSCNVAAALTDFDRQRRRLQMKENELMHAMSRATSGENPAVRYAELNYVKESEALESLGRKYIDSLGNAMTATHFALEQSSMTGWASSNVFFVQLGQLFSELSAIGKAIAANLLSIKNSQKVSHQLSEEKRRILREQRAAAAAAGVATSNVTYLFNGGGGVSPGASSPLATPSPAGLSARVSSPTEGPGRGSVNLDDLFH</sequence>
<dbReference type="OMA" id="NAMTATH"/>
<dbReference type="VEuPathDB" id="TriTrypDB:LmjF.29.2330"/>
<dbReference type="VEuPathDB" id="TriTrypDB:LMJFC_290033200"/>
<feature type="region of interest" description="Disordered" evidence="1">
    <location>
        <begin position="377"/>
        <end position="413"/>
    </location>
</feature>
<name>E9AE95_LEIMA</name>
<dbReference type="InParanoid" id="E9AE95"/>
<dbReference type="SUPFAM" id="SSF103657">
    <property type="entry name" value="BAR/IMD domain-like"/>
    <property type="match status" value="1"/>
</dbReference>
<proteinExistence type="predicted"/>
<dbReference type="Proteomes" id="UP000000542">
    <property type="component" value="Chromosome 29"/>
</dbReference>
<accession>E9AE95</accession>
<evidence type="ECO:0000256" key="1">
    <source>
        <dbReference type="SAM" id="MobiDB-lite"/>
    </source>
</evidence>
<protein>
    <submittedName>
        <fullName evidence="2">Uncharacterized protein</fullName>
    </submittedName>
</protein>
<dbReference type="HOGENOM" id="CLU_666402_0_0_1"/>
<gene>
    <name evidence="2" type="ORF">LMJF_29_2330</name>
</gene>
<evidence type="ECO:0000313" key="3">
    <source>
        <dbReference type="Proteomes" id="UP000000542"/>
    </source>
</evidence>
<evidence type="ECO:0000313" key="2">
    <source>
        <dbReference type="EMBL" id="CBZ12574.1"/>
    </source>
</evidence>
<reference evidence="2 3" key="2">
    <citation type="journal article" date="2011" name="Genome Res.">
        <title>Chromosome and gene copy number variation allow major structural change between species and strains of Leishmania.</title>
        <authorList>
            <person name="Rogers M.B."/>
            <person name="Hilley J.D."/>
            <person name="Dickens N.J."/>
            <person name="Wilkes J."/>
            <person name="Bates P.A."/>
            <person name="Depledge D.P."/>
            <person name="Harris D."/>
            <person name="Her Y."/>
            <person name="Herzyk P."/>
            <person name="Imamura H."/>
            <person name="Otto T.D."/>
            <person name="Sanders M."/>
            <person name="Seeger K."/>
            <person name="Dujardin J.C."/>
            <person name="Berriman M."/>
            <person name="Smith D.F."/>
            <person name="Hertz-Fowler C."/>
            <person name="Mottram J.C."/>
        </authorList>
    </citation>
    <scope>NUCLEOTIDE SEQUENCE [LARGE SCALE GENOMIC DNA]</scope>
    <source>
        <strain evidence="3">MHOM/IL/81/Friedlin</strain>
    </source>
</reference>
<dbReference type="KEGG" id="lma:LMJF_29_2330"/>
<dbReference type="Gene3D" id="1.20.1270.60">
    <property type="entry name" value="Arfaptin homology (AH) domain/BAR domain"/>
    <property type="match status" value="1"/>
</dbReference>